<comment type="subcellular location">
    <subcellularLocation>
        <location evidence="1">Membrane</location>
        <topology evidence="1">Multi-pass membrane protein</topology>
    </subcellularLocation>
</comment>
<reference evidence="7" key="1">
    <citation type="submission" date="2025-08" db="UniProtKB">
        <authorList>
            <consortium name="Ensembl"/>
        </authorList>
    </citation>
    <scope>IDENTIFICATION</scope>
</reference>
<dbReference type="GO" id="GO:0015095">
    <property type="term" value="F:magnesium ion transmembrane transporter activity"/>
    <property type="evidence" value="ECO:0007669"/>
    <property type="project" value="InterPro"/>
</dbReference>
<evidence type="ECO:0000313" key="7">
    <source>
        <dbReference type="Ensembl" id="ENSPMAP00000010718.1"/>
    </source>
</evidence>
<protein>
    <submittedName>
        <fullName evidence="7">Zgc:101583</fullName>
    </submittedName>
</protein>
<dbReference type="Pfam" id="PF05653">
    <property type="entry name" value="Mg_trans_NIPA"/>
    <property type="match status" value="1"/>
</dbReference>
<feature type="transmembrane region" description="Helical" evidence="6">
    <location>
        <begin position="243"/>
        <end position="261"/>
    </location>
</feature>
<keyword evidence="5 6" id="KW-0472">Membrane</keyword>
<organism evidence="7">
    <name type="scientific">Petromyzon marinus</name>
    <name type="common">Sea lamprey</name>
    <dbReference type="NCBI Taxonomy" id="7757"/>
    <lineage>
        <taxon>Eukaryota</taxon>
        <taxon>Metazoa</taxon>
        <taxon>Chordata</taxon>
        <taxon>Craniata</taxon>
        <taxon>Vertebrata</taxon>
        <taxon>Cyclostomata</taxon>
        <taxon>Hyperoartia</taxon>
        <taxon>Petromyzontiformes</taxon>
        <taxon>Petromyzontidae</taxon>
        <taxon>Petromyzon</taxon>
    </lineage>
</organism>
<reference evidence="7" key="2">
    <citation type="submission" date="2025-09" db="UniProtKB">
        <authorList>
            <consortium name="Ensembl"/>
        </authorList>
    </citation>
    <scope>IDENTIFICATION</scope>
</reference>
<feature type="transmembrane region" description="Helical" evidence="6">
    <location>
        <begin position="202"/>
        <end position="223"/>
    </location>
</feature>
<feature type="transmembrane region" description="Helical" evidence="6">
    <location>
        <begin position="75"/>
        <end position="92"/>
    </location>
</feature>
<comment type="similarity">
    <text evidence="2">Belongs to the NIPA family.</text>
</comment>
<dbReference type="GeneTree" id="ENSGT00940000164465"/>
<name>S4RZS7_PETMA</name>
<feature type="transmembrane region" description="Helical" evidence="6">
    <location>
        <begin position="273"/>
        <end position="294"/>
    </location>
</feature>
<evidence type="ECO:0000256" key="1">
    <source>
        <dbReference type="ARBA" id="ARBA00004141"/>
    </source>
</evidence>
<dbReference type="GO" id="GO:0016020">
    <property type="term" value="C:membrane"/>
    <property type="evidence" value="ECO:0007669"/>
    <property type="project" value="UniProtKB-SubCell"/>
</dbReference>
<feature type="transmembrane region" description="Helical" evidence="6">
    <location>
        <begin position="34"/>
        <end position="54"/>
    </location>
</feature>
<feature type="transmembrane region" description="Helical" evidence="6">
    <location>
        <begin position="306"/>
        <end position="324"/>
    </location>
</feature>
<proteinExistence type="inferred from homology"/>
<dbReference type="InterPro" id="IPR037185">
    <property type="entry name" value="EmrE-like"/>
</dbReference>
<keyword evidence="3 6" id="KW-0812">Transmembrane</keyword>
<evidence type="ECO:0000256" key="4">
    <source>
        <dbReference type="ARBA" id="ARBA00022989"/>
    </source>
</evidence>
<evidence type="ECO:0000256" key="2">
    <source>
        <dbReference type="ARBA" id="ARBA00007230"/>
    </source>
</evidence>
<evidence type="ECO:0000256" key="5">
    <source>
        <dbReference type="ARBA" id="ARBA00023136"/>
    </source>
</evidence>
<dbReference type="Ensembl" id="ENSPMAT00000010764.1">
    <property type="protein sequence ID" value="ENSPMAP00000010718.1"/>
    <property type="gene ID" value="ENSPMAG00000009744.1"/>
</dbReference>
<evidence type="ECO:0000256" key="3">
    <source>
        <dbReference type="ARBA" id="ARBA00022692"/>
    </source>
</evidence>
<feature type="transmembrane region" description="Helical" evidence="6">
    <location>
        <begin position="134"/>
        <end position="154"/>
    </location>
</feature>
<dbReference type="HOGENOM" id="CLU_012349_1_1_1"/>
<evidence type="ECO:0000256" key="6">
    <source>
        <dbReference type="SAM" id="Phobius"/>
    </source>
</evidence>
<feature type="transmembrane region" description="Helical" evidence="6">
    <location>
        <begin position="98"/>
        <end position="122"/>
    </location>
</feature>
<dbReference type="InterPro" id="IPR008521">
    <property type="entry name" value="Mg_trans_NIPA"/>
</dbReference>
<feature type="transmembrane region" description="Helical" evidence="6">
    <location>
        <begin position="174"/>
        <end position="195"/>
    </location>
</feature>
<dbReference type="PANTHER" id="PTHR12570:SF92">
    <property type="entry name" value="SPICHTHYIN, ISOFORM B"/>
    <property type="match status" value="1"/>
</dbReference>
<keyword evidence="4 6" id="KW-1133">Transmembrane helix</keyword>
<sequence length="327" mass="34239">VSCPAVGRLDLCATANATNGTAATAAAGDSPYNFYIGLALAVASSIFIGGSFILKKRGLLQLQAKGVSRAGEGSHAYLKEWIWWAGLISMALGEGANFAAYAFAPAALVTPLGALSVIISSTLSSCFLGERLNLLGKVGCALCLLGSTIMVIHAPEAQEVSSLYEMARRVQEPGFVAFAVVAVAASLVLVVVFVPRWGDSNVLVYVGICSVVGALTVACVKGLGIAVRELVAGRWRTVLTDPLAYVLLFGMVGCLVVQLNYLNRSLDVFSTALVTPVYYVCFTSAVLLCSAVLFEWEGMSGHDAAGLLAGFLTVIVAIFILHAFHHL</sequence>
<dbReference type="AlphaFoldDB" id="S4RZS7"/>
<dbReference type="STRING" id="7757.ENSPMAP00000010718"/>
<accession>S4RZS7</accession>
<dbReference type="PANTHER" id="PTHR12570">
    <property type="match status" value="1"/>
</dbReference>
<dbReference type="SUPFAM" id="SSF103481">
    <property type="entry name" value="Multidrug resistance efflux transporter EmrE"/>
    <property type="match status" value="1"/>
</dbReference>